<sequence length="375" mass="43942">MADASAQQFPTKIDAQALYRWERGRKNLASFESQAFDLDSPDFKAWVADSLYWISRFNAEVAGVLQTWAGDEARFMRFYSDLLASRSKKFFFRENPNTAMNSPMGAGERTVRLLGEEIARLAHPPRRETLVDRMLGRSSEESRKRRLRWLLGKYVLHLLPLYEVLFNDDPHYDPDRYRKALFLRQELNYEKYQCARRHLDEIREACRSEQRFRLAVRGLPLKLLLCWQGQEPGEVKGKGLRRAYAQVMDSYRQRFQTLEPMSWHAAMVLWKIEGLMQDAWPDNPNKGQVLDEVSAWLERYDAMVERMYQSNSLPYGEWFDLQCGLVKRLFSWSPEDGAALYPWVDAYTTRRLLDEVDALAPQGYAPEATMEFQGT</sequence>
<name>A0A110B4M2_HALHR</name>
<keyword evidence="2" id="KW-1185">Reference proteome</keyword>
<proteinExistence type="predicted"/>
<dbReference type="AlphaFoldDB" id="A0A110B4M2"/>
<organism evidence="1 2">
    <name type="scientific">Halorhodospira halochloris</name>
    <name type="common">Ectothiorhodospira halochloris</name>
    <dbReference type="NCBI Taxonomy" id="1052"/>
    <lineage>
        <taxon>Bacteria</taxon>
        <taxon>Pseudomonadati</taxon>
        <taxon>Pseudomonadota</taxon>
        <taxon>Gammaproteobacteria</taxon>
        <taxon>Chromatiales</taxon>
        <taxon>Ectothiorhodospiraceae</taxon>
        <taxon>Halorhodospira</taxon>
    </lineage>
</organism>
<evidence type="ECO:0000313" key="2">
    <source>
        <dbReference type="Proteomes" id="UP000218890"/>
    </source>
</evidence>
<dbReference type="KEGG" id="hhk:HH1059_03620"/>
<accession>A0A110B4M2</accession>
<dbReference type="RefSeq" id="WP_096407596.1">
    <property type="nucleotide sequence ID" value="NZ_AP017372.2"/>
</dbReference>
<dbReference type="EMBL" id="AP017372">
    <property type="protein sequence ID" value="BAU57038.1"/>
    <property type="molecule type" value="Genomic_DNA"/>
</dbReference>
<gene>
    <name evidence="1" type="ORF">HH1059_03620</name>
</gene>
<protein>
    <submittedName>
        <fullName evidence="1">Uncharacterized protein</fullName>
    </submittedName>
</protein>
<reference evidence="1" key="1">
    <citation type="submission" date="2016-02" db="EMBL/GenBank/DDBJ databases">
        <title>Halorhodospira halochloris DSM-1059 complete genome, version 2.</title>
        <authorList>
            <person name="Tsukatani Y."/>
        </authorList>
    </citation>
    <scope>NUCLEOTIDE SEQUENCE</scope>
    <source>
        <strain evidence="1">DSM 1059</strain>
    </source>
</reference>
<evidence type="ECO:0000313" key="1">
    <source>
        <dbReference type="EMBL" id="BAU57038.1"/>
    </source>
</evidence>
<dbReference type="Proteomes" id="UP000218890">
    <property type="component" value="Chromosome"/>
</dbReference>